<dbReference type="OrthoDB" id="1410840at2"/>
<dbReference type="Proteomes" id="UP000036873">
    <property type="component" value="Unassembled WGS sequence"/>
</dbReference>
<protein>
    <recommendedName>
        <fullName evidence="4">HTH araC/xylS-type domain-containing protein</fullName>
    </recommendedName>
</protein>
<dbReference type="InterPro" id="IPR018771">
    <property type="entry name" value="PocR_dom"/>
</dbReference>
<name>A0A0L6U731_9FIRM</name>
<gene>
    <name evidence="5" type="ORF">AKG39_00155</name>
</gene>
<evidence type="ECO:0000256" key="1">
    <source>
        <dbReference type="ARBA" id="ARBA00023015"/>
    </source>
</evidence>
<accession>A0A0L6U731</accession>
<dbReference type="AlphaFoldDB" id="A0A0L6U731"/>
<comment type="caution">
    <text evidence="5">The sequence shown here is derived from an EMBL/GenBank/DDBJ whole genome shotgun (WGS) entry which is preliminary data.</text>
</comment>
<dbReference type="InterPro" id="IPR018060">
    <property type="entry name" value="HTH_AraC"/>
</dbReference>
<dbReference type="PANTHER" id="PTHR43280">
    <property type="entry name" value="ARAC-FAMILY TRANSCRIPTIONAL REGULATOR"/>
    <property type="match status" value="1"/>
</dbReference>
<dbReference type="EMBL" id="LGYO01000001">
    <property type="protein sequence ID" value="KNZ43610.1"/>
    <property type="molecule type" value="Genomic_DNA"/>
</dbReference>
<evidence type="ECO:0000256" key="3">
    <source>
        <dbReference type="ARBA" id="ARBA00023163"/>
    </source>
</evidence>
<dbReference type="Pfam" id="PF12833">
    <property type="entry name" value="HTH_18"/>
    <property type="match status" value="1"/>
</dbReference>
<reference evidence="6" key="1">
    <citation type="submission" date="2015-07" db="EMBL/GenBank/DDBJ databases">
        <title>Draft genome sequence of Acetobacterium bakii DSM 8293, a potential psychrophilic chemical producer through syngas fermentation.</title>
        <authorList>
            <person name="Song Y."/>
            <person name="Hwang S."/>
            <person name="Cho B.-K."/>
        </authorList>
    </citation>
    <scope>NUCLEOTIDE SEQUENCE [LARGE SCALE GENOMIC DNA]</scope>
    <source>
        <strain evidence="6">DSM 8239</strain>
    </source>
</reference>
<evidence type="ECO:0000259" key="4">
    <source>
        <dbReference type="PROSITE" id="PS01124"/>
    </source>
</evidence>
<dbReference type="STRING" id="52689.AKG39_00155"/>
<keyword evidence="3" id="KW-0804">Transcription</keyword>
<keyword evidence="1" id="KW-0805">Transcription regulation</keyword>
<dbReference type="RefSeq" id="WP_050738332.1">
    <property type="nucleotide sequence ID" value="NZ_LGYO01000001.1"/>
</dbReference>
<dbReference type="Gene3D" id="1.10.10.60">
    <property type="entry name" value="Homeodomain-like"/>
    <property type="match status" value="2"/>
</dbReference>
<dbReference type="SUPFAM" id="SSF46689">
    <property type="entry name" value="Homeodomain-like"/>
    <property type="match status" value="2"/>
</dbReference>
<dbReference type="InterPro" id="IPR020449">
    <property type="entry name" value="Tscrpt_reg_AraC-type_HTH"/>
</dbReference>
<dbReference type="PROSITE" id="PS01124">
    <property type="entry name" value="HTH_ARAC_FAMILY_2"/>
    <property type="match status" value="1"/>
</dbReference>
<evidence type="ECO:0000256" key="2">
    <source>
        <dbReference type="ARBA" id="ARBA00023125"/>
    </source>
</evidence>
<dbReference type="GO" id="GO:0043565">
    <property type="term" value="F:sequence-specific DNA binding"/>
    <property type="evidence" value="ECO:0007669"/>
    <property type="project" value="InterPro"/>
</dbReference>
<evidence type="ECO:0000313" key="6">
    <source>
        <dbReference type="Proteomes" id="UP000036873"/>
    </source>
</evidence>
<dbReference type="InterPro" id="IPR009057">
    <property type="entry name" value="Homeodomain-like_sf"/>
</dbReference>
<dbReference type="PANTHER" id="PTHR43280:SF28">
    <property type="entry name" value="HTH-TYPE TRANSCRIPTIONAL ACTIVATOR RHAS"/>
    <property type="match status" value="1"/>
</dbReference>
<dbReference type="SMART" id="SM00342">
    <property type="entry name" value="HTH_ARAC"/>
    <property type="match status" value="1"/>
</dbReference>
<feature type="domain" description="HTH araC/xylS-type" evidence="4">
    <location>
        <begin position="316"/>
        <end position="414"/>
    </location>
</feature>
<evidence type="ECO:0000313" key="5">
    <source>
        <dbReference type="EMBL" id="KNZ43610.1"/>
    </source>
</evidence>
<organism evidence="5 6">
    <name type="scientific">Acetobacterium bakii</name>
    <dbReference type="NCBI Taxonomy" id="52689"/>
    <lineage>
        <taxon>Bacteria</taxon>
        <taxon>Bacillati</taxon>
        <taxon>Bacillota</taxon>
        <taxon>Clostridia</taxon>
        <taxon>Eubacteriales</taxon>
        <taxon>Eubacteriaceae</taxon>
        <taxon>Acetobacterium</taxon>
    </lineage>
</organism>
<proteinExistence type="predicted"/>
<dbReference type="GO" id="GO:0003700">
    <property type="term" value="F:DNA-binding transcription factor activity"/>
    <property type="evidence" value="ECO:0007669"/>
    <property type="project" value="InterPro"/>
</dbReference>
<sequence>MEDHIEKLRKVLTDFCTCTGVPVSVYQPSGEIIMTFLSELKFCSIFSDHYGNLNKKCEDTLSFSAQFSANLGEPYIFTCPSNFINIAIPIIIDNKYFANVIIGPLVMGNINEIFLDKTFQLYPDFQALLPKISLAISKMIIYNSSHIQSLSTLLFNTLLGFYKNWQDYEHLNARYQTQLYIGDQIKKYKNKSTSSFEDVSTLTSLEHKLIRFVEECNKEKVQEILLLYYDEILIIEGGNFENIKGRVLDLFGTLSQRAIDSGASIKTIFSFDINQVFSMSQIHNITELFNWIFHIINHFVDNVYHSLVRVQSEIIKQALVFINDGYCEKITLNDVASHLRISKTYLSKLFNQEVGVNFTTFLNDKRIQKSLDYLENKDMNFADIALQVGFGDQSYFTKVFKKLLCETPKEYRKRITAQLQEK</sequence>
<dbReference type="PRINTS" id="PR00032">
    <property type="entry name" value="HTHARAC"/>
</dbReference>
<keyword evidence="6" id="KW-1185">Reference proteome</keyword>
<keyword evidence="2" id="KW-0238">DNA-binding</keyword>
<dbReference type="Pfam" id="PF10114">
    <property type="entry name" value="PocR"/>
    <property type="match status" value="1"/>
</dbReference>